<dbReference type="PANTHER" id="PTHR37166:SF1">
    <property type="entry name" value="PROTEIN FLAG"/>
    <property type="match status" value="1"/>
</dbReference>
<dbReference type="Proteomes" id="UP000189369">
    <property type="component" value="Chromosome"/>
</dbReference>
<reference evidence="2 3" key="1">
    <citation type="submission" date="2017-01" db="EMBL/GenBank/DDBJ databases">
        <title>Complete Genome Sequence of Paenalcaligenes hominis, Isolated from a paraplegic Patient with neurogenic bladder.</title>
        <authorList>
            <person name="Mukhopadhyay R."/>
            <person name="Joaquin J."/>
            <person name="Hogue R."/>
            <person name="Kilaru A."/>
            <person name="Jospin G."/>
            <person name="Mars K."/>
            <person name="Eisen J.A."/>
            <person name="Chaturvedi V."/>
        </authorList>
    </citation>
    <scope>NUCLEOTIDE SEQUENCE [LARGE SCALE GENOMIC DNA]</scope>
    <source>
        <strain evidence="2 3">15S00501</strain>
    </source>
</reference>
<name>A0A1U9JX78_9BURK</name>
<dbReference type="SUPFAM" id="SSF160214">
    <property type="entry name" value="FlaG-like"/>
    <property type="match status" value="1"/>
</dbReference>
<protein>
    <recommendedName>
        <fullName evidence="4">Flagellar protein FlaG</fullName>
    </recommendedName>
</protein>
<dbReference type="Gene3D" id="3.30.160.170">
    <property type="entry name" value="FlaG-like"/>
    <property type="match status" value="1"/>
</dbReference>
<dbReference type="EMBL" id="CP019697">
    <property type="protein sequence ID" value="AQS50364.1"/>
    <property type="molecule type" value="Genomic_DNA"/>
</dbReference>
<feature type="compositionally biased region" description="Polar residues" evidence="1">
    <location>
        <begin position="16"/>
        <end position="37"/>
    </location>
</feature>
<dbReference type="Pfam" id="PF03646">
    <property type="entry name" value="FlaG"/>
    <property type="match status" value="1"/>
</dbReference>
<evidence type="ECO:0000313" key="2">
    <source>
        <dbReference type="EMBL" id="AQS50364.1"/>
    </source>
</evidence>
<sequence length="142" mass="15408">MVNPIASQPVAAVSVTAQPDAQQETQAINVDSQVNPSDRTETQAEGQKHPKPPQTWPVRKPMGDIIEPPKSSLDTALEQLNNNLKAWATGVRFDVDPDTQRLIVSLVDNESGEVIRTVPSDAVLQISKMITQFQGNGINTKA</sequence>
<dbReference type="PANTHER" id="PTHR37166">
    <property type="entry name" value="PROTEIN FLAG"/>
    <property type="match status" value="1"/>
</dbReference>
<dbReference type="InterPro" id="IPR035924">
    <property type="entry name" value="FlaG-like_sf"/>
</dbReference>
<gene>
    <name evidence="2" type="ORF">PAEH1_00265</name>
</gene>
<accession>A0A1U9JX78</accession>
<feature type="compositionally biased region" description="Basic and acidic residues" evidence="1">
    <location>
        <begin position="38"/>
        <end position="48"/>
    </location>
</feature>
<dbReference type="InterPro" id="IPR005186">
    <property type="entry name" value="FlaG"/>
</dbReference>
<evidence type="ECO:0000313" key="3">
    <source>
        <dbReference type="Proteomes" id="UP000189369"/>
    </source>
</evidence>
<organism evidence="2 3">
    <name type="scientific">Paenalcaligenes hominis</name>
    <dbReference type="NCBI Taxonomy" id="643674"/>
    <lineage>
        <taxon>Bacteria</taxon>
        <taxon>Pseudomonadati</taxon>
        <taxon>Pseudomonadota</taxon>
        <taxon>Betaproteobacteria</taxon>
        <taxon>Burkholderiales</taxon>
        <taxon>Alcaligenaceae</taxon>
        <taxon>Paenalcaligenes</taxon>
    </lineage>
</organism>
<feature type="region of interest" description="Disordered" evidence="1">
    <location>
        <begin position="16"/>
        <end position="70"/>
    </location>
</feature>
<dbReference type="STRING" id="643674.PAEH1_00265"/>
<proteinExistence type="predicted"/>
<dbReference type="AlphaFoldDB" id="A0A1U9JX78"/>
<evidence type="ECO:0000256" key="1">
    <source>
        <dbReference type="SAM" id="MobiDB-lite"/>
    </source>
</evidence>
<dbReference type="KEGG" id="phn:PAEH1_00265"/>
<evidence type="ECO:0008006" key="4">
    <source>
        <dbReference type="Google" id="ProtNLM"/>
    </source>
</evidence>